<feature type="transmembrane region" description="Helical" evidence="2">
    <location>
        <begin position="136"/>
        <end position="157"/>
    </location>
</feature>
<comment type="caution">
    <text evidence="4">The sequence shown here is derived from an EMBL/GenBank/DDBJ whole genome shotgun (WGS) entry which is preliminary data.</text>
</comment>
<feature type="transmembrane region" description="Helical" evidence="2">
    <location>
        <begin position="62"/>
        <end position="84"/>
    </location>
</feature>
<evidence type="ECO:0000256" key="2">
    <source>
        <dbReference type="SAM" id="Phobius"/>
    </source>
</evidence>
<evidence type="ECO:0000313" key="4">
    <source>
        <dbReference type="EMBL" id="KAK5532361.1"/>
    </source>
</evidence>
<dbReference type="Proteomes" id="UP001345827">
    <property type="component" value="Unassembled WGS sequence"/>
</dbReference>
<dbReference type="InterPro" id="IPR005330">
    <property type="entry name" value="MHYT_dom"/>
</dbReference>
<protein>
    <recommendedName>
        <fullName evidence="3">MHYT domain-containing protein</fullName>
    </recommendedName>
</protein>
<feature type="transmembrane region" description="Helical" evidence="2">
    <location>
        <begin position="104"/>
        <end position="124"/>
    </location>
</feature>
<feature type="transmembrane region" description="Helical" evidence="2">
    <location>
        <begin position="29"/>
        <end position="50"/>
    </location>
</feature>
<keyword evidence="2" id="KW-1133">Transmembrane helix</keyword>
<keyword evidence="2" id="KW-0812">Transmembrane</keyword>
<evidence type="ECO:0000259" key="3">
    <source>
        <dbReference type="PROSITE" id="PS50924"/>
    </source>
</evidence>
<keyword evidence="2" id="KW-0472">Membrane</keyword>
<reference evidence="4 5" key="1">
    <citation type="submission" date="2023-06" db="EMBL/GenBank/DDBJ databases">
        <title>Black Yeasts Isolated from many extreme environments.</title>
        <authorList>
            <person name="Coleine C."/>
            <person name="Stajich J.E."/>
            <person name="Selbmann L."/>
        </authorList>
    </citation>
    <scope>NUCLEOTIDE SEQUENCE [LARGE SCALE GENOMIC DNA]</scope>
    <source>
        <strain evidence="4 5">CCFEE 5887</strain>
    </source>
</reference>
<dbReference type="EMBL" id="JAXLQG010000015">
    <property type="protein sequence ID" value="KAK5532361.1"/>
    <property type="molecule type" value="Genomic_DNA"/>
</dbReference>
<feature type="region of interest" description="Disordered" evidence="1">
    <location>
        <begin position="699"/>
        <end position="741"/>
    </location>
</feature>
<proteinExistence type="predicted"/>
<dbReference type="PANTHER" id="PTHR35152">
    <property type="entry name" value="DOMAIN SIGNALLING PROTEIN, PUTATIVE (AFU_ORTHOLOGUE AFUA_5G11310)-RELATED"/>
    <property type="match status" value="1"/>
</dbReference>
<organism evidence="4 5">
    <name type="scientific">Vermiconidia calcicola</name>
    <dbReference type="NCBI Taxonomy" id="1690605"/>
    <lineage>
        <taxon>Eukaryota</taxon>
        <taxon>Fungi</taxon>
        <taxon>Dikarya</taxon>
        <taxon>Ascomycota</taxon>
        <taxon>Pezizomycotina</taxon>
        <taxon>Dothideomycetes</taxon>
        <taxon>Dothideomycetidae</taxon>
        <taxon>Mycosphaerellales</taxon>
        <taxon>Extremaceae</taxon>
        <taxon>Vermiconidia</taxon>
    </lineage>
</organism>
<dbReference type="Pfam" id="PF03707">
    <property type="entry name" value="MHYT"/>
    <property type="match status" value="2"/>
</dbReference>
<feature type="domain" description="MHYT" evidence="3">
    <location>
        <begin position="27"/>
        <end position="226"/>
    </location>
</feature>
<evidence type="ECO:0000313" key="5">
    <source>
        <dbReference type="Proteomes" id="UP001345827"/>
    </source>
</evidence>
<dbReference type="PROSITE" id="PS50924">
    <property type="entry name" value="MHYT"/>
    <property type="match status" value="1"/>
</dbReference>
<feature type="transmembrane region" description="Helical" evidence="2">
    <location>
        <begin position="202"/>
        <end position="223"/>
    </location>
</feature>
<feature type="transmembrane region" description="Helical" evidence="2">
    <location>
        <begin position="169"/>
        <end position="190"/>
    </location>
</feature>
<feature type="compositionally biased region" description="Polar residues" evidence="1">
    <location>
        <begin position="715"/>
        <end position="726"/>
    </location>
</feature>
<evidence type="ECO:0000256" key="1">
    <source>
        <dbReference type="SAM" id="MobiDB-lite"/>
    </source>
</evidence>
<keyword evidence="5" id="KW-1185">Reference proteome</keyword>
<gene>
    <name evidence="4" type="ORF">LTR25_007894</name>
</gene>
<dbReference type="AlphaFoldDB" id="A0AAV9PYZ4"/>
<dbReference type="PANTHER" id="PTHR35152:SF1">
    <property type="entry name" value="DOMAIN SIGNALLING PROTEIN, PUTATIVE (AFU_ORTHOLOGUE AFUA_5G11310)-RELATED"/>
    <property type="match status" value="1"/>
</dbReference>
<feature type="transmembrane region" description="Helical" evidence="2">
    <location>
        <begin position="243"/>
        <end position="262"/>
    </location>
</feature>
<sequence length="848" mass="94299">MDEDALEVWHRFVGKSIVAASPTVVSYDAGYVVLSFFTSLIGCLTTIELIQRRTSKRGAYNWFLLVASAITMGGIGIWAMHFVGNRAIVLDRGHPQRQILYNQGFTAGSFFLPIIVLLLAFYILGTSAEARQLQVATAGVLTGAAVCGMHYMGQLGIANYNCSYRPQNVVGAAIISVVASLISLSLFFRMRDKWTDLWWKRVLCAVALALAVSGMHWTAAVGTIYRWRGDLSLHGNSRTTTSVATSCLSMGSCIMLLVVIAIRGRRRRNARVTSQQLVLACSYFDDQGNLMVTQDGLLPNTKITNHYIERTFGEDELSRAHDTFLWIFRASHQWHIFKDLIAGMKKDIETDPATKQYRPGSHSAALPDDASEISFNFARVFKKLFCVAAQQLANTLHEPLEKIGVLFEEPMDTGTVCYSPTSAPVSVRKASIFSSSTAVDIERGKLANSFTKGKYLFLVRRIQRGEMAKFAALGYRFAAVEQIADPLAKSMQVNRADLMERMKRIGTSASRTCLPPPGVYLSCFMLRPSMHRSFDILVLDSAQNQLPHVTLQLPDLSPEQSKQLQSLDEMPVSEVLKVLINKSSKPMDVDMDEDFRWQLYNAFIKLVDVVGDHDSMMTAMFSARQFEVRCQHGGSCAASSSCSTCKFYSIRALRNIHASPTRQLKYIPLSFFSVQQQLHAGLPDDKVFARKVEQQFGHLRRDAKASMGPSLARGRSTSPAGSNRQGAESPRTPIFRNPLRRSVVSRRSDEATIVDHETGVADASDTEMSRARSFDEDYPSGEVCEAESPRKTWVSDAFGLFQMKQMKCEPGWASARPGGWKWDISVENSVEIATKARRKGSNICNAPF</sequence>
<accession>A0AAV9PYZ4</accession>
<name>A0AAV9PYZ4_9PEZI</name>